<keyword evidence="1" id="KW-1133">Transmembrane helix</keyword>
<evidence type="ECO:0000313" key="3">
    <source>
        <dbReference type="EMBL" id="KAK3275295.1"/>
    </source>
</evidence>
<feature type="transmembrane region" description="Helical" evidence="1">
    <location>
        <begin position="173"/>
        <end position="192"/>
    </location>
</feature>
<dbReference type="AlphaFoldDB" id="A0AAE0GC81"/>
<feature type="transmembrane region" description="Helical" evidence="1">
    <location>
        <begin position="105"/>
        <end position="128"/>
    </location>
</feature>
<dbReference type="GO" id="GO:0005789">
    <property type="term" value="C:endoplasmic reticulum membrane"/>
    <property type="evidence" value="ECO:0007669"/>
    <property type="project" value="TreeGrafter"/>
</dbReference>
<evidence type="ECO:0000259" key="2">
    <source>
        <dbReference type="Pfam" id="PF06762"/>
    </source>
</evidence>
<feature type="domain" description="Lipase maturation factor 1/2 N-terminal" evidence="2">
    <location>
        <begin position="206"/>
        <end position="361"/>
    </location>
</feature>
<keyword evidence="4" id="KW-1185">Reference proteome</keyword>
<sequence length="811" mass="90486">MYLDPEAARQVSQASREGHQSRVRDFIERCRRIRRDPEGAIHEISLWNHSVERFQVNQRCNPYVPANRFDTSRVLRTHADIADYRAQQAEAATGDGVWPGTNEYWMVRVLLLRTLGAALFFTFLSNMFQIRALVGQDGLDPIKSSQGFSPLFIFGVSDLMLDLWTVVGMLLSLALVSHTLNSGLIVLSLWVIQLSFKQLGSSLVDHSWDWQILETTALATFLCPIASWSPYPRSCPPSRLVIWLLRWLAMRLTLEEGVSACFHSSCRWFEPICASATMTPTEIAWFLHVLPDDARMAIGASVRLLQLVAPLGLLLPYRRARITGATGMLLHQLWKMTISDGIVDGLIGLVPIIACFDDRAVRHTMPDASYDLSQVASGDYARFASQRTRARASPESRREAGDTATSVRTVLHLALVATVAVLSVWPVAETWGGALEEPASGSARGPAAYNSLGLVNKYGWSANAQHQRVGLVLTYTYDFERWHPLNLKCYPGSVHRGPCWIPWHQRLDESLWRDTTAAFADLEFPDIASGADLARFMQGLSPGADYYPRYLVSLCLKVLGGNAAALRLLGSSPHQLELAANHTGGNLQAVRLEVYAYNFGRYKYDYHNRRWNESWWVRLRLSAAPRAIPSNIITADMLQLSETAKIPQLPPHHDAVLVVAALGLFLSYEALLAELYHYGWESFLGEESSYSWFTARAVELLSTMFCKDPKCCARAIPINFSDFPLAAGSAFYFGIMLTLTLDAFHGLVYSISSAMNGCILFYAVIRLTSSHGLSVFCIPVAILNFSIYRICQSRMSIEALISSDGMATLKH</sequence>
<dbReference type="Pfam" id="PF06762">
    <property type="entry name" value="LMF1"/>
    <property type="match status" value="1"/>
</dbReference>
<proteinExistence type="predicted"/>
<feature type="transmembrane region" description="Helical" evidence="1">
    <location>
        <begin position="771"/>
        <end position="791"/>
    </location>
</feature>
<keyword evidence="1" id="KW-0472">Membrane</keyword>
<dbReference type="PANTHER" id="PTHR14463">
    <property type="entry name" value="LIPASE MATURATION FACTOR"/>
    <property type="match status" value="1"/>
</dbReference>
<feature type="transmembrane region" description="Helical" evidence="1">
    <location>
        <begin position="747"/>
        <end position="765"/>
    </location>
</feature>
<dbReference type="PANTHER" id="PTHR14463:SF10">
    <property type="entry name" value="LIPASE MATURATION FACTOR 1"/>
    <property type="match status" value="1"/>
</dbReference>
<gene>
    <name evidence="3" type="ORF">CYMTET_16564</name>
</gene>
<evidence type="ECO:0000256" key="1">
    <source>
        <dbReference type="SAM" id="Phobius"/>
    </source>
</evidence>
<keyword evidence="1" id="KW-0812">Transmembrane</keyword>
<dbReference type="InterPro" id="IPR009613">
    <property type="entry name" value="LMF"/>
</dbReference>
<dbReference type="Proteomes" id="UP001190700">
    <property type="component" value="Unassembled WGS sequence"/>
</dbReference>
<reference evidence="3 4" key="1">
    <citation type="journal article" date="2015" name="Genome Biol. Evol.">
        <title>Comparative Genomics of a Bacterivorous Green Alga Reveals Evolutionary Causalities and Consequences of Phago-Mixotrophic Mode of Nutrition.</title>
        <authorList>
            <person name="Burns J.A."/>
            <person name="Paasch A."/>
            <person name="Narechania A."/>
            <person name="Kim E."/>
        </authorList>
    </citation>
    <scope>NUCLEOTIDE SEQUENCE [LARGE SCALE GENOMIC DNA]</scope>
    <source>
        <strain evidence="3 4">PLY_AMNH</strain>
    </source>
</reference>
<evidence type="ECO:0000313" key="4">
    <source>
        <dbReference type="Proteomes" id="UP001190700"/>
    </source>
</evidence>
<dbReference type="GO" id="GO:0051604">
    <property type="term" value="P:protein maturation"/>
    <property type="evidence" value="ECO:0007669"/>
    <property type="project" value="InterPro"/>
</dbReference>
<dbReference type="EMBL" id="LGRX02007307">
    <property type="protein sequence ID" value="KAK3275295.1"/>
    <property type="molecule type" value="Genomic_DNA"/>
</dbReference>
<accession>A0AAE0GC81</accession>
<feature type="transmembrane region" description="Helical" evidence="1">
    <location>
        <begin position="148"/>
        <end position="167"/>
    </location>
</feature>
<dbReference type="InterPro" id="IPR057434">
    <property type="entry name" value="LMF1/2_N"/>
</dbReference>
<comment type="caution">
    <text evidence="3">The sequence shown here is derived from an EMBL/GenBank/DDBJ whole genome shotgun (WGS) entry which is preliminary data.</text>
</comment>
<protein>
    <recommendedName>
        <fullName evidence="2">Lipase maturation factor 1/2 N-terminal domain-containing protein</fullName>
    </recommendedName>
</protein>
<name>A0AAE0GC81_9CHLO</name>
<organism evidence="3 4">
    <name type="scientific">Cymbomonas tetramitiformis</name>
    <dbReference type="NCBI Taxonomy" id="36881"/>
    <lineage>
        <taxon>Eukaryota</taxon>
        <taxon>Viridiplantae</taxon>
        <taxon>Chlorophyta</taxon>
        <taxon>Pyramimonadophyceae</taxon>
        <taxon>Pyramimonadales</taxon>
        <taxon>Pyramimonadaceae</taxon>
        <taxon>Cymbomonas</taxon>
    </lineage>
</organism>